<evidence type="ECO:0000313" key="2">
    <source>
        <dbReference type="EMBL" id="VVD97410.1"/>
    </source>
</evidence>
<dbReference type="EMBL" id="CABPSJ010000002">
    <property type="protein sequence ID" value="VVD97410.1"/>
    <property type="molecule type" value="Genomic_DNA"/>
</dbReference>
<accession>A0A5E4UBK0</accession>
<evidence type="ECO:0000313" key="3">
    <source>
        <dbReference type="Proteomes" id="UP000337189"/>
    </source>
</evidence>
<dbReference type="Proteomes" id="UP000337189">
    <property type="component" value="Unassembled WGS sequence"/>
</dbReference>
<dbReference type="OrthoDB" id="9901552at2"/>
<reference evidence="2 3" key="1">
    <citation type="submission" date="2019-08" db="EMBL/GenBank/DDBJ databases">
        <authorList>
            <person name="Peeters C."/>
        </authorList>
    </citation>
    <scope>NUCLEOTIDE SEQUENCE [LARGE SCALE GENOMIC DNA]</scope>
    <source>
        <strain evidence="2 3">LMG 31110</strain>
    </source>
</reference>
<gene>
    <name evidence="2" type="ORF">PCO31110_01959</name>
</gene>
<evidence type="ECO:0000256" key="1">
    <source>
        <dbReference type="SAM" id="MobiDB-lite"/>
    </source>
</evidence>
<sequence>MSKATGTVTVKRSRNGTTIRATGTAANALFEAMVQQVAGATTSLGAADRKPSPSKAFTTNQQSKRKEKQ</sequence>
<dbReference type="RefSeq" id="WP_150690273.1">
    <property type="nucleotide sequence ID" value="NZ_CABPSJ010000002.1"/>
</dbReference>
<feature type="region of interest" description="Disordered" evidence="1">
    <location>
        <begin position="43"/>
        <end position="69"/>
    </location>
</feature>
<organism evidence="2 3">
    <name type="scientific">Pandoraea communis</name>
    <dbReference type="NCBI Taxonomy" id="2508297"/>
    <lineage>
        <taxon>Bacteria</taxon>
        <taxon>Pseudomonadati</taxon>
        <taxon>Pseudomonadota</taxon>
        <taxon>Betaproteobacteria</taxon>
        <taxon>Burkholderiales</taxon>
        <taxon>Burkholderiaceae</taxon>
        <taxon>Pandoraea</taxon>
    </lineage>
</organism>
<name>A0A5E4UBK0_9BURK</name>
<protein>
    <submittedName>
        <fullName evidence="2">Uncharacterized protein</fullName>
    </submittedName>
</protein>
<dbReference type="AlphaFoldDB" id="A0A5E4UBK0"/>
<proteinExistence type="predicted"/>